<feature type="compositionally biased region" description="Polar residues" evidence="1">
    <location>
        <begin position="1284"/>
        <end position="1313"/>
    </location>
</feature>
<keyword evidence="2" id="KW-0812">Transmembrane</keyword>
<feature type="region of interest" description="Disordered" evidence="1">
    <location>
        <begin position="1275"/>
        <end position="1313"/>
    </location>
</feature>
<evidence type="ECO:0000313" key="4">
    <source>
        <dbReference type="Proteomes" id="UP001429100"/>
    </source>
</evidence>
<gene>
    <name evidence="3" type="ORF">GY17_00000688</name>
</gene>
<keyword evidence="2" id="KW-0472">Membrane</keyword>
<dbReference type="Proteomes" id="UP001429100">
    <property type="component" value="Unassembled WGS sequence"/>
</dbReference>
<evidence type="ECO:0000256" key="1">
    <source>
        <dbReference type="SAM" id="MobiDB-lite"/>
    </source>
</evidence>
<evidence type="ECO:0000313" key="3">
    <source>
        <dbReference type="EMBL" id="PPS98056.1"/>
    </source>
</evidence>
<evidence type="ECO:0000256" key="2">
    <source>
        <dbReference type="SAM" id="Phobius"/>
    </source>
</evidence>
<feature type="compositionally biased region" description="Low complexity" evidence="1">
    <location>
        <begin position="283"/>
        <end position="295"/>
    </location>
</feature>
<reference evidence="3 4" key="2">
    <citation type="submission" date="2017-10" db="EMBL/GenBank/DDBJ databases">
        <title>Consistent, comparative and evidence-based genome annotation and re-annotation for the closely-related species, Cryptosporidium parvum, C. hominis and C. tyzzeri.</title>
        <authorList>
            <person name="Baptista R.P."/>
            <person name="Li Y."/>
            <person name="Sateriale A."/>
            <person name="Striepen B."/>
            <person name="Kissinger J.C."/>
        </authorList>
    </citation>
    <scope>NUCLEOTIDE SEQUENCE [LARGE SCALE GENOMIC DNA]</scope>
    <source>
        <strain evidence="3">30976</strain>
    </source>
</reference>
<accession>A0ABX5BLH8</accession>
<feature type="transmembrane region" description="Helical" evidence="2">
    <location>
        <begin position="989"/>
        <end position="1016"/>
    </location>
</feature>
<dbReference type="EMBL" id="JTAI01000002">
    <property type="protein sequence ID" value="PPS98056.1"/>
    <property type="molecule type" value="Genomic_DNA"/>
</dbReference>
<proteinExistence type="predicted"/>
<keyword evidence="2" id="KW-1133">Transmembrane helix</keyword>
<feature type="compositionally biased region" description="Basic and acidic residues" evidence="1">
    <location>
        <begin position="878"/>
        <end position="904"/>
    </location>
</feature>
<comment type="caution">
    <text evidence="3">The sequence shown here is derived from an EMBL/GenBank/DDBJ whole genome shotgun (WGS) entry which is preliminary data.</text>
</comment>
<keyword evidence="4" id="KW-1185">Reference proteome</keyword>
<name>A0ABX5BLH8_CRYHO</name>
<feature type="region of interest" description="Disordered" evidence="1">
    <location>
        <begin position="1325"/>
        <end position="1347"/>
    </location>
</feature>
<feature type="compositionally biased region" description="Polar residues" evidence="1">
    <location>
        <begin position="866"/>
        <end position="877"/>
    </location>
</feature>
<sequence>MIDPLGIGKIINDKFAQIGENVLGTVIDQIVDNSSAHLSSLNDFQSSSIMKLVRKVAGSKFLNKQPIVEVEPNIYAVRDEQSGIYKSVRDSRSLGVLTVSIGRAIISPMGFDRNIRNFITKENAEWVFELALQGQMLVSQPVSTKDFILEIPVNSPMLLSPTKSYGNTSLAFLDEKHESRPSFGVESRNSSAEREKEKVSGVGAREVFFNFKESFQVTDISSDMNLDLICRVPIQCKLTINQTFNEEIVDEDCYYSKNSGSIFVNECDEDSFLASENITATSSANADSNSNLGSNPPTNLNHSVSFRINQEQNNSSGTSFKQYKIIRIERNKPNCKEIFDKPDGDNRPASQEIPSQDQEWEVLYECIHFGKVTIPISSVFQNKISELPVLDYSFYKNSTFYKANENLVSVFWKSRNTNCTQGHESNLSKSNTVEEWTVIHGKKADSCDSIVVNRPNDSNLEDSRGFLKGIDNEREPKLRSRFKSESRMNDGLISSGNEKDESNFCEEYQNRVYSDESSQFEVGSNFKHLNWYHLYPRTSEMVKYVRPVPGITEYGLSNPIKTLGFIQIGLNFETECCSKISLLTSSYLSMVTEKPITRWILPSGFEPQYFQMYAESLKMLLEHYPRWIPKFFFLLNFRIPRSRFDMVMISLFWAIITFGAFKANSFFFFSWIFMVILPLLISLTYRFGSQIASRIHQDFLTRINIEEQKRKSITSALSQKDNANIKQKSNISQNNKTMNLINSTSGNIWKMFQPILNIKYHSSLMIGDGDFIRENIDVKSLNNGTGKEKKDSSFTKIVDEICEKDFSKLIPKEVYFGDKVTSREYCTQYDLSNGDGYICLARTLNNSLLGNKEKGREEELRRLNLSNNDASNFSPQLEKQKWERAQEHKEDLKTEKSMEDKNNDETRFRQNLQGSGGIVETPFGELRLGLKIPYDNKVVSIFFDDQDLEPIQTQLSNLLAIVELVQQSFASFSTLLMKLKNSLNFEDPLLPFLTLSILVILTTILNLGLYLFNLIIGNQKTAFLLRGFLLIKFIRWVITKDPFNNVQLEIFNKKQRIDPDIFGQNRVIKPLFNRYFKLISSEDQNMLILLSSLKIYDYYPDRFVYRQGNLCKPDDSTERNKEKRRGITEPIRILSINMEEYLFFYVVKFTCIFVLLLGSFINTLQYIFTSKFSAIFARILLLWWYSIPDIREIQHRCIASTQLIGNLDDLLNDNEENPIHFKVINGNSYGIGENKKAEESRPEASGTKADLFLKQFYFGKNSNYIKKSTITTSSISQGEKLDQESSALSRSLGSLPSKSKYSETGTPSATSSKKSLIEYILPINKEQNSNVRQESDSKGEKNNTQSSYEVLESLLEGIYPINKSKKQD</sequence>
<protein>
    <submittedName>
        <fullName evidence="3">Uncharacterized protein</fullName>
    </submittedName>
</protein>
<reference evidence="3 4" key="1">
    <citation type="submission" date="2014-11" db="EMBL/GenBank/DDBJ databases">
        <title>Comparative genomic analysis of Cryptosporidium hominis reveals occurrence of genetic recombination in virulent subtypes.</title>
        <authorList>
            <person name="Guo Y."/>
            <person name="Tang K."/>
            <person name="Frace M."/>
            <person name="Li N."/>
            <person name="Roellig D.M."/>
            <person name="Sammons S."/>
            <person name="Knipe K."/>
            <person name="Rowe L."/>
            <person name="Feng Y."/>
            <person name="Xiao L."/>
        </authorList>
    </citation>
    <scope>NUCLEOTIDE SEQUENCE [LARGE SCALE GENOMIC DNA]</scope>
    <source>
        <strain evidence="3">30976</strain>
    </source>
</reference>
<organism evidence="3 4">
    <name type="scientific">Cryptosporidium hominis</name>
    <dbReference type="NCBI Taxonomy" id="237895"/>
    <lineage>
        <taxon>Eukaryota</taxon>
        <taxon>Sar</taxon>
        <taxon>Alveolata</taxon>
        <taxon>Apicomplexa</taxon>
        <taxon>Conoidasida</taxon>
        <taxon>Coccidia</taxon>
        <taxon>Eucoccidiorida</taxon>
        <taxon>Eimeriorina</taxon>
        <taxon>Cryptosporidiidae</taxon>
        <taxon>Cryptosporidium</taxon>
    </lineage>
</organism>
<feature type="region of interest" description="Disordered" evidence="1">
    <location>
        <begin position="283"/>
        <end position="302"/>
    </location>
</feature>
<feature type="region of interest" description="Disordered" evidence="1">
    <location>
        <begin position="864"/>
        <end position="904"/>
    </location>
</feature>
<feature type="transmembrane region" description="Helical" evidence="2">
    <location>
        <begin position="644"/>
        <end position="661"/>
    </location>
</feature>
<feature type="transmembrane region" description="Helical" evidence="2">
    <location>
        <begin position="1142"/>
        <end position="1161"/>
    </location>
</feature>
<feature type="transmembrane region" description="Helical" evidence="2">
    <location>
        <begin position="667"/>
        <end position="687"/>
    </location>
</feature>